<dbReference type="OrthoDB" id="9782291at2"/>
<dbReference type="EMBL" id="BJXX01000230">
    <property type="protein sequence ID" value="GEN36783.1"/>
    <property type="molecule type" value="Genomic_DNA"/>
</dbReference>
<evidence type="ECO:0000259" key="3">
    <source>
        <dbReference type="Pfam" id="PF09335"/>
    </source>
</evidence>
<feature type="domain" description="VTT" evidence="3">
    <location>
        <begin position="31"/>
        <end position="156"/>
    </location>
</feature>
<dbReference type="AlphaFoldDB" id="A0A511VGV2"/>
<accession>A0A511VGV2</accession>
<sequence>MDVDTLIGLIGQYGYAALFFCLWLGIVGMPIPDEVVVMTGGFVTALGLLDPIPAFLITYLGVVSGLSIGYGLGRVMGPPVLNKLQKKKNIDKYLTKSYDLINKYGSYSLCISYAFPIVRHLVPYLVGIGRMPFASYALFSYTVGFAWTLVFFMVGRAFGRYIDKIGTAVHDYGLLALGVLLGASIILWIAVRLRSRPAS</sequence>
<feature type="transmembrane region" description="Helical" evidence="2">
    <location>
        <begin position="52"/>
        <end position="73"/>
    </location>
</feature>
<dbReference type="Proteomes" id="UP000321157">
    <property type="component" value="Unassembled WGS sequence"/>
</dbReference>
<comment type="similarity">
    <text evidence="1">Belongs to the DedA family.</text>
</comment>
<dbReference type="Pfam" id="PF09335">
    <property type="entry name" value="VTT_dom"/>
    <property type="match status" value="1"/>
</dbReference>
<keyword evidence="5" id="KW-1185">Reference proteome</keyword>
<reference evidence="4 5" key="1">
    <citation type="submission" date="2019-07" db="EMBL/GenBank/DDBJ databases">
        <title>Whole genome shotgun sequence of Aneurinibacillus danicus NBRC 102444.</title>
        <authorList>
            <person name="Hosoyama A."/>
            <person name="Uohara A."/>
            <person name="Ohji S."/>
            <person name="Ichikawa N."/>
        </authorList>
    </citation>
    <scope>NUCLEOTIDE SEQUENCE [LARGE SCALE GENOMIC DNA]</scope>
    <source>
        <strain evidence="4 5">NBRC 102444</strain>
    </source>
</reference>
<evidence type="ECO:0000313" key="5">
    <source>
        <dbReference type="Proteomes" id="UP000321157"/>
    </source>
</evidence>
<evidence type="ECO:0000313" key="4">
    <source>
        <dbReference type="EMBL" id="GEN36783.1"/>
    </source>
</evidence>
<name>A0A511VGV2_9BACL</name>
<dbReference type="PANTHER" id="PTHR42709">
    <property type="entry name" value="ALKALINE PHOSPHATASE LIKE PROTEIN"/>
    <property type="match status" value="1"/>
</dbReference>
<feature type="transmembrane region" description="Helical" evidence="2">
    <location>
        <begin position="133"/>
        <end position="152"/>
    </location>
</feature>
<evidence type="ECO:0000256" key="1">
    <source>
        <dbReference type="ARBA" id="ARBA00010792"/>
    </source>
</evidence>
<dbReference type="RefSeq" id="WP_146812409.1">
    <property type="nucleotide sequence ID" value="NZ_BJXX01000230.1"/>
</dbReference>
<organism evidence="4 5">
    <name type="scientific">Aneurinibacillus danicus</name>
    <dbReference type="NCBI Taxonomy" id="267746"/>
    <lineage>
        <taxon>Bacteria</taxon>
        <taxon>Bacillati</taxon>
        <taxon>Bacillota</taxon>
        <taxon>Bacilli</taxon>
        <taxon>Bacillales</taxon>
        <taxon>Paenibacillaceae</taxon>
        <taxon>Aneurinibacillus group</taxon>
        <taxon>Aneurinibacillus</taxon>
    </lineage>
</organism>
<keyword evidence="2" id="KW-0472">Membrane</keyword>
<dbReference type="PANTHER" id="PTHR42709:SF9">
    <property type="entry name" value="ALKALINE PHOSPHATASE LIKE PROTEIN"/>
    <property type="match status" value="1"/>
</dbReference>
<evidence type="ECO:0000256" key="2">
    <source>
        <dbReference type="SAM" id="Phobius"/>
    </source>
</evidence>
<protein>
    <submittedName>
        <fullName evidence="4">Alkaline phosphatase</fullName>
    </submittedName>
</protein>
<proteinExistence type="inferred from homology"/>
<gene>
    <name evidence="4" type="ORF">ADA01nite_42430</name>
</gene>
<feature type="transmembrane region" description="Helical" evidence="2">
    <location>
        <begin position="172"/>
        <end position="191"/>
    </location>
</feature>
<comment type="caution">
    <text evidence="4">The sequence shown here is derived from an EMBL/GenBank/DDBJ whole genome shotgun (WGS) entry which is preliminary data.</text>
</comment>
<dbReference type="InterPro" id="IPR032816">
    <property type="entry name" value="VTT_dom"/>
</dbReference>
<keyword evidence="2" id="KW-1133">Transmembrane helix</keyword>
<dbReference type="InterPro" id="IPR051311">
    <property type="entry name" value="DedA_domain"/>
</dbReference>
<feature type="transmembrane region" description="Helical" evidence="2">
    <location>
        <begin position="12"/>
        <end position="32"/>
    </location>
</feature>
<keyword evidence="2" id="KW-0812">Transmembrane</keyword>
<dbReference type="GO" id="GO:0005886">
    <property type="term" value="C:plasma membrane"/>
    <property type="evidence" value="ECO:0007669"/>
    <property type="project" value="TreeGrafter"/>
</dbReference>